<dbReference type="GO" id="GO:0004467">
    <property type="term" value="F:long-chain fatty acid-CoA ligase activity"/>
    <property type="evidence" value="ECO:0007669"/>
    <property type="project" value="TreeGrafter"/>
</dbReference>
<dbReference type="InParanoid" id="T0PU67"/>
<dbReference type="GeneID" id="19953930"/>
<organism evidence="3 4">
    <name type="scientific">Saprolegnia diclina (strain VS20)</name>
    <dbReference type="NCBI Taxonomy" id="1156394"/>
    <lineage>
        <taxon>Eukaryota</taxon>
        <taxon>Sar</taxon>
        <taxon>Stramenopiles</taxon>
        <taxon>Oomycota</taxon>
        <taxon>Saprolegniomycetes</taxon>
        <taxon>Saprolegniales</taxon>
        <taxon>Saprolegniaceae</taxon>
        <taxon>Saprolegnia</taxon>
    </lineage>
</organism>
<keyword evidence="1" id="KW-0547">Nucleotide-binding</keyword>
<dbReference type="GO" id="GO:0016020">
    <property type="term" value="C:membrane"/>
    <property type="evidence" value="ECO:0007669"/>
    <property type="project" value="TreeGrafter"/>
</dbReference>
<proteinExistence type="predicted"/>
<reference evidence="3 4" key="1">
    <citation type="submission" date="2012-04" db="EMBL/GenBank/DDBJ databases">
        <title>The Genome Sequence of Saprolegnia declina VS20.</title>
        <authorList>
            <consortium name="The Broad Institute Genome Sequencing Platform"/>
            <person name="Russ C."/>
            <person name="Nusbaum C."/>
            <person name="Tyler B."/>
            <person name="van West P."/>
            <person name="Dieguez-Uribeondo J."/>
            <person name="de Bruijn I."/>
            <person name="Tripathy S."/>
            <person name="Jiang R."/>
            <person name="Young S.K."/>
            <person name="Zeng Q."/>
            <person name="Gargeya S."/>
            <person name="Fitzgerald M."/>
            <person name="Haas B."/>
            <person name="Abouelleil A."/>
            <person name="Alvarado L."/>
            <person name="Arachchi H.M."/>
            <person name="Berlin A."/>
            <person name="Chapman S.B."/>
            <person name="Goldberg J."/>
            <person name="Griggs A."/>
            <person name="Gujja S."/>
            <person name="Hansen M."/>
            <person name="Howarth C."/>
            <person name="Imamovic A."/>
            <person name="Larimer J."/>
            <person name="McCowen C."/>
            <person name="Montmayeur A."/>
            <person name="Murphy C."/>
            <person name="Neiman D."/>
            <person name="Pearson M."/>
            <person name="Priest M."/>
            <person name="Roberts A."/>
            <person name="Saif S."/>
            <person name="Shea T."/>
            <person name="Sisk P."/>
            <person name="Sykes S."/>
            <person name="Wortman J."/>
            <person name="Nusbaum C."/>
            <person name="Birren B."/>
        </authorList>
    </citation>
    <scope>NUCLEOTIDE SEQUENCE [LARGE SCALE GENOMIC DNA]</scope>
    <source>
        <strain evidence="3 4">VS20</strain>
    </source>
</reference>
<dbReference type="EMBL" id="JH767188">
    <property type="protein sequence ID" value="EQC29049.1"/>
    <property type="molecule type" value="Genomic_DNA"/>
</dbReference>
<dbReference type="GO" id="GO:0005524">
    <property type="term" value="F:ATP binding"/>
    <property type="evidence" value="ECO:0007669"/>
    <property type="project" value="UniProtKB-KW"/>
</dbReference>
<dbReference type="eggNOG" id="KOG1256">
    <property type="taxonomic scope" value="Eukaryota"/>
</dbReference>
<evidence type="ECO:0000256" key="2">
    <source>
        <dbReference type="ARBA" id="ARBA00022840"/>
    </source>
</evidence>
<gene>
    <name evidence="3" type="ORF">SDRG_13203</name>
</gene>
<dbReference type="PANTHER" id="PTHR43272:SF33">
    <property type="entry name" value="AMP-BINDING DOMAIN-CONTAINING PROTEIN-RELATED"/>
    <property type="match status" value="1"/>
</dbReference>
<protein>
    <recommendedName>
        <fullName evidence="5">AMP-binding enzyme C-terminal domain-containing protein</fullName>
    </recommendedName>
</protein>
<dbReference type="AlphaFoldDB" id="T0PU67"/>
<evidence type="ECO:0008006" key="5">
    <source>
        <dbReference type="Google" id="ProtNLM"/>
    </source>
</evidence>
<keyword evidence="4" id="KW-1185">Reference proteome</keyword>
<evidence type="ECO:0000313" key="3">
    <source>
        <dbReference type="EMBL" id="EQC29049.1"/>
    </source>
</evidence>
<dbReference type="PANTHER" id="PTHR43272">
    <property type="entry name" value="LONG-CHAIN-FATTY-ACID--COA LIGASE"/>
    <property type="match status" value="1"/>
</dbReference>
<keyword evidence="2" id="KW-0067">ATP-binding</keyword>
<sequence>MEICRKCGPFSNDCGDSSRAFDHGDSFRSSLVAVIVPDEIALSALAASLQLGGSLADWCRNPEIVSAVLDNLTKHSKQKGLLGFETVRAVLLEPTPFSVEDGLLTPTFKLKRHDAKVVYAKVIDALYASSGDSNLKATLD</sequence>
<dbReference type="OrthoDB" id="1700726at2759"/>
<dbReference type="VEuPathDB" id="FungiDB:SDRG_13203"/>
<accession>T0PU67</accession>
<dbReference type="STRING" id="1156394.T0PU67"/>
<dbReference type="RefSeq" id="XP_008617508.1">
    <property type="nucleotide sequence ID" value="XM_008619286.1"/>
</dbReference>
<name>T0PU67_SAPDV</name>
<dbReference type="Proteomes" id="UP000030762">
    <property type="component" value="Unassembled WGS sequence"/>
</dbReference>
<evidence type="ECO:0000256" key="1">
    <source>
        <dbReference type="ARBA" id="ARBA00022741"/>
    </source>
</evidence>
<evidence type="ECO:0000313" key="4">
    <source>
        <dbReference type="Proteomes" id="UP000030762"/>
    </source>
</evidence>
<dbReference type="GO" id="GO:0005783">
    <property type="term" value="C:endoplasmic reticulum"/>
    <property type="evidence" value="ECO:0007669"/>
    <property type="project" value="TreeGrafter"/>
</dbReference>